<dbReference type="GeneID" id="33361892"/>
<protein>
    <submittedName>
        <fullName evidence="1">Ribonuclease Z</fullName>
    </submittedName>
</protein>
<geneLocation type="chloroplast" evidence="1"/>
<organism evidence="1">
    <name type="scientific">Kapraunia schneideri</name>
    <dbReference type="NCBI Taxonomy" id="717899"/>
    <lineage>
        <taxon>Eukaryota</taxon>
        <taxon>Rhodophyta</taxon>
        <taxon>Florideophyceae</taxon>
        <taxon>Rhodymeniophycidae</taxon>
        <taxon>Ceramiales</taxon>
        <taxon>Rhodomelaceae</taxon>
        <taxon>Kapraunia</taxon>
    </lineage>
</organism>
<dbReference type="InterPro" id="IPR036866">
    <property type="entry name" value="RibonucZ/Hydroxyglut_hydro"/>
</dbReference>
<dbReference type="RefSeq" id="YP_009399231.1">
    <property type="nucleotide sequence ID" value="NC_035296.1"/>
</dbReference>
<dbReference type="PANTHER" id="PTHR46018">
    <property type="entry name" value="ZINC PHOSPHODIESTERASE ELAC PROTEIN 1"/>
    <property type="match status" value="1"/>
</dbReference>
<reference evidence="1" key="1">
    <citation type="journal article" date="2017" name="J. Phycol.">
        <title>Analysis of chloroplast genomes and a supermatrix inform reclassification of the Rhodomelaceae (Rhodophyta).</title>
        <authorList>
            <person name="Diaz-Tapia P."/>
            <person name="Maggs C.A."/>
            <person name="West J.A."/>
            <person name="Verbruggen H."/>
        </authorList>
    </citation>
    <scope>NUCLEOTIDE SEQUENCE</scope>
    <source>
        <strain evidence="1">PD1720</strain>
    </source>
</reference>
<proteinExistence type="predicted"/>
<dbReference type="SUPFAM" id="SSF56281">
    <property type="entry name" value="Metallo-hydrolase/oxidoreductase"/>
    <property type="match status" value="1"/>
</dbReference>
<evidence type="ECO:0000313" key="1">
    <source>
        <dbReference type="EMBL" id="ARW68837.1"/>
    </source>
</evidence>
<gene>
    <name evidence="1" type="primary">rnz</name>
</gene>
<keyword evidence="1" id="KW-0150">Chloroplast</keyword>
<dbReference type="GO" id="GO:0042781">
    <property type="term" value="F:3'-tRNA processing endoribonuclease activity"/>
    <property type="evidence" value="ECO:0007669"/>
    <property type="project" value="TreeGrafter"/>
</dbReference>
<accession>A0A1Z1MRW3</accession>
<dbReference type="Gene3D" id="3.60.15.10">
    <property type="entry name" value="Ribonuclease Z/Hydroxyacylglutathione hydrolase-like"/>
    <property type="match status" value="1"/>
</dbReference>
<name>A0A1Z1MRW3_9FLOR</name>
<dbReference type="EMBL" id="MF101454">
    <property type="protein sequence ID" value="ARW68837.1"/>
    <property type="molecule type" value="Genomic_DNA"/>
</dbReference>
<dbReference type="PANTHER" id="PTHR46018:SF2">
    <property type="entry name" value="ZINC PHOSPHODIESTERASE ELAC PROTEIN 1"/>
    <property type="match status" value="1"/>
</dbReference>
<dbReference type="AlphaFoldDB" id="A0A1Z1MRW3"/>
<keyword evidence="1" id="KW-0934">Plastid</keyword>
<sequence>MFRYLDFQNYIFRKKNASFLIKLPLVKDTWLLNCTEGTQFNFFNQDLKISNLSKIIIPDLHITNLSGLIGLLSTLNLIGRTKSLHIYAPSGLKYYLNLGKKYSRTNFSYIIYIHTLDTGLIINKSTFRVYSIRFHSFYKLLIIQAELYGTFCLQKAKNNNLVPGPIYSRLKKGFSFIMPDGFIINGYSLTQSNQLGFQISYSYSYFYRKNFFKLLQGNSFTLFF</sequence>